<evidence type="ECO:0000256" key="2">
    <source>
        <dbReference type="SAM" id="MobiDB-lite"/>
    </source>
</evidence>
<dbReference type="GO" id="GO:0010212">
    <property type="term" value="P:response to ionizing radiation"/>
    <property type="evidence" value="ECO:0007669"/>
    <property type="project" value="TreeGrafter"/>
</dbReference>
<reference evidence="5" key="1">
    <citation type="submission" date="2025-08" db="UniProtKB">
        <authorList>
            <consortium name="RefSeq"/>
        </authorList>
    </citation>
    <scope>IDENTIFICATION</scope>
    <source>
        <tissue evidence="5">Whole organism</tissue>
    </source>
</reference>
<dbReference type="RefSeq" id="XP_018006912.1">
    <property type="nucleotide sequence ID" value="XM_018151423.2"/>
</dbReference>
<dbReference type="AlphaFoldDB" id="A0A8B7MZB1"/>
<accession>A0A8B7MZB1</accession>
<feature type="compositionally biased region" description="Gly residues" evidence="2">
    <location>
        <begin position="174"/>
        <end position="183"/>
    </location>
</feature>
<sequence>MANRGRMTDNSRLPGSEAMQTPFCIKDLKPNMKNLKLVFIILEIARPSLTKENHEVRSCKVADRTGCINISLWDEPGKLLQPGDIVSLNKGYTSVFKNCLTLYVAKGGDLQKVGDFCMQFSEQPNMSEPNPEYALAAAANNSKNNSNNNINGGSENNNNSSNNNNRSSNTNNSGGAGAGGGNNRSGNSNSNNTNSSSSSGGNNGRPGNNSNISSNNSTISSTSDTSAPRREPTQGG</sequence>
<feature type="compositionally biased region" description="Low complexity" evidence="2">
    <location>
        <begin position="141"/>
        <end position="173"/>
    </location>
</feature>
<gene>
    <name evidence="5" type="primary">LOC108664749</name>
</gene>
<feature type="region of interest" description="Disordered" evidence="2">
    <location>
        <begin position="141"/>
        <end position="236"/>
    </location>
</feature>
<dbReference type="GO" id="GO:0000724">
    <property type="term" value="P:double-strand break repair via homologous recombination"/>
    <property type="evidence" value="ECO:0007669"/>
    <property type="project" value="TreeGrafter"/>
</dbReference>
<dbReference type="OrthoDB" id="295715at2759"/>
<dbReference type="GO" id="GO:0070876">
    <property type="term" value="C:SOSS complex"/>
    <property type="evidence" value="ECO:0007669"/>
    <property type="project" value="TreeGrafter"/>
</dbReference>
<dbReference type="PANTHER" id="PTHR13356:SF0">
    <property type="entry name" value="SOSS COMPLEX SUBUNIT B HOMOLOG"/>
    <property type="match status" value="1"/>
</dbReference>
<organism evidence="4 5">
    <name type="scientific">Hyalella azteca</name>
    <name type="common">Amphipod</name>
    <dbReference type="NCBI Taxonomy" id="294128"/>
    <lineage>
        <taxon>Eukaryota</taxon>
        <taxon>Metazoa</taxon>
        <taxon>Ecdysozoa</taxon>
        <taxon>Arthropoda</taxon>
        <taxon>Crustacea</taxon>
        <taxon>Multicrustacea</taxon>
        <taxon>Malacostraca</taxon>
        <taxon>Eumalacostraca</taxon>
        <taxon>Peracarida</taxon>
        <taxon>Amphipoda</taxon>
        <taxon>Senticaudata</taxon>
        <taxon>Talitrida</taxon>
        <taxon>Talitroidea</taxon>
        <taxon>Hyalellidae</taxon>
        <taxon>Hyalella</taxon>
    </lineage>
</organism>
<dbReference type="InterPro" id="IPR048970">
    <property type="entry name" value="OB_Ssb-like"/>
</dbReference>
<dbReference type="SUPFAM" id="SSF50249">
    <property type="entry name" value="Nucleic acid-binding proteins"/>
    <property type="match status" value="1"/>
</dbReference>
<dbReference type="Proteomes" id="UP000694843">
    <property type="component" value="Unplaced"/>
</dbReference>
<proteinExistence type="predicted"/>
<dbReference type="KEGG" id="hazt:108664749"/>
<dbReference type="GeneID" id="108664749"/>
<feature type="compositionally biased region" description="Low complexity" evidence="2">
    <location>
        <begin position="184"/>
        <end position="223"/>
    </location>
</feature>
<evidence type="ECO:0000313" key="5">
    <source>
        <dbReference type="RefSeq" id="XP_018006912.1"/>
    </source>
</evidence>
<dbReference type="GO" id="GO:0003677">
    <property type="term" value="F:DNA binding"/>
    <property type="evidence" value="ECO:0007669"/>
    <property type="project" value="UniProtKB-KW"/>
</dbReference>
<keyword evidence="4" id="KW-1185">Reference proteome</keyword>
<dbReference type="GO" id="GO:0005694">
    <property type="term" value="C:chromosome"/>
    <property type="evidence" value="ECO:0007669"/>
    <property type="project" value="UniProtKB-ARBA"/>
</dbReference>
<feature type="compositionally biased region" description="Basic and acidic residues" evidence="2">
    <location>
        <begin position="227"/>
        <end position="236"/>
    </location>
</feature>
<feature type="domain" description="Single-stranded DNA binding protein Ssb-like OB fold" evidence="3">
    <location>
        <begin position="50"/>
        <end position="111"/>
    </location>
</feature>
<dbReference type="PANTHER" id="PTHR13356">
    <property type="entry name" value="OB FOLD NUCLEIC ACID BINDING PROTEIN-RELATED"/>
    <property type="match status" value="1"/>
</dbReference>
<dbReference type="Pfam" id="PF21473">
    <property type="entry name" value="OB_Ssb-like"/>
    <property type="match status" value="1"/>
</dbReference>
<dbReference type="FunFam" id="2.40.50.140:FF:000072">
    <property type="entry name" value="SOSS complex subunit B2"/>
    <property type="match status" value="1"/>
</dbReference>
<name>A0A8B7MZB1_HYAAZ</name>
<dbReference type="InterPro" id="IPR012340">
    <property type="entry name" value="NA-bd_OB-fold"/>
</dbReference>
<protein>
    <submittedName>
        <fullName evidence="5">SOSS complex subunit B1-B</fullName>
    </submittedName>
</protein>
<dbReference type="GO" id="GO:0044818">
    <property type="term" value="P:mitotic G2/M transition checkpoint"/>
    <property type="evidence" value="ECO:0007669"/>
    <property type="project" value="TreeGrafter"/>
</dbReference>
<dbReference type="InterPro" id="IPR051231">
    <property type="entry name" value="SOSS-B"/>
</dbReference>
<dbReference type="CDD" id="cd04491">
    <property type="entry name" value="SoSSB_OBF"/>
    <property type="match status" value="1"/>
</dbReference>
<dbReference type="OMA" id="HIFFRQF"/>
<dbReference type="Gene3D" id="2.40.50.140">
    <property type="entry name" value="Nucleic acid-binding proteins"/>
    <property type="match status" value="1"/>
</dbReference>
<evidence type="ECO:0000256" key="1">
    <source>
        <dbReference type="ARBA" id="ARBA00023125"/>
    </source>
</evidence>
<evidence type="ECO:0000313" key="4">
    <source>
        <dbReference type="Proteomes" id="UP000694843"/>
    </source>
</evidence>
<keyword evidence="1" id="KW-0238">DNA-binding</keyword>
<evidence type="ECO:0000259" key="3">
    <source>
        <dbReference type="Pfam" id="PF21473"/>
    </source>
</evidence>